<keyword evidence="2" id="KW-1185">Reference proteome</keyword>
<evidence type="ECO:0000313" key="2">
    <source>
        <dbReference type="Proteomes" id="UP000188268"/>
    </source>
</evidence>
<accession>A0A1R3KE52</accession>
<dbReference type="EMBL" id="AWWV01005423">
    <property type="protein sequence ID" value="OMP05319.1"/>
    <property type="molecule type" value="Genomic_DNA"/>
</dbReference>
<comment type="caution">
    <text evidence="1">The sequence shown here is derived from an EMBL/GenBank/DDBJ whole genome shotgun (WGS) entry which is preliminary data.</text>
</comment>
<name>A0A1R3KE52_COCAP</name>
<gene>
    <name evidence="1" type="ORF">CCACVL1_01958</name>
</gene>
<proteinExistence type="predicted"/>
<dbReference type="Proteomes" id="UP000188268">
    <property type="component" value="Unassembled WGS sequence"/>
</dbReference>
<evidence type="ECO:0000313" key="1">
    <source>
        <dbReference type="EMBL" id="OMP05319.1"/>
    </source>
</evidence>
<dbReference type="AlphaFoldDB" id="A0A1R3KE52"/>
<sequence length="32" mass="3562">MVRMLVTWAQMNSGTERPALGGRTLRKEMAVA</sequence>
<organism evidence="1 2">
    <name type="scientific">Corchorus capsularis</name>
    <name type="common">Jute</name>
    <dbReference type="NCBI Taxonomy" id="210143"/>
    <lineage>
        <taxon>Eukaryota</taxon>
        <taxon>Viridiplantae</taxon>
        <taxon>Streptophyta</taxon>
        <taxon>Embryophyta</taxon>
        <taxon>Tracheophyta</taxon>
        <taxon>Spermatophyta</taxon>
        <taxon>Magnoliopsida</taxon>
        <taxon>eudicotyledons</taxon>
        <taxon>Gunneridae</taxon>
        <taxon>Pentapetalae</taxon>
        <taxon>rosids</taxon>
        <taxon>malvids</taxon>
        <taxon>Malvales</taxon>
        <taxon>Malvaceae</taxon>
        <taxon>Grewioideae</taxon>
        <taxon>Apeibeae</taxon>
        <taxon>Corchorus</taxon>
    </lineage>
</organism>
<reference evidence="1 2" key="1">
    <citation type="submission" date="2013-09" db="EMBL/GenBank/DDBJ databases">
        <title>Corchorus capsularis genome sequencing.</title>
        <authorList>
            <person name="Alam M."/>
            <person name="Haque M.S."/>
            <person name="Islam M.S."/>
            <person name="Emdad E.M."/>
            <person name="Islam M.M."/>
            <person name="Ahmed B."/>
            <person name="Halim A."/>
            <person name="Hossen Q.M.M."/>
            <person name="Hossain M.Z."/>
            <person name="Ahmed R."/>
            <person name="Khan M.M."/>
            <person name="Islam R."/>
            <person name="Rashid M.M."/>
            <person name="Khan S.A."/>
            <person name="Rahman M.S."/>
            <person name="Alam M."/>
        </authorList>
    </citation>
    <scope>NUCLEOTIDE SEQUENCE [LARGE SCALE GENOMIC DNA]</scope>
    <source>
        <strain evidence="2">cv. CVL-1</strain>
        <tissue evidence="1">Whole seedling</tissue>
    </source>
</reference>
<protein>
    <submittedName>
        <fullName evidence="1">Uncharacterized protein</fullName>
    </submittedName>
</protein>
<dbReference type="Gramene" id="OMP05319">
    <property type="protein sequence ID" value="OMP05319"/>
    <property type="gene ID" value="CCACVL1_01958"/>
</dbReference>